<evidence type="ECO:0000256" key="4">
    <source>
        <dbReference type="ARBA" id="ARBA00022862"/>
    </source>
</evidence>
<dbReference type="GO" id="GO:0005507">
    <property type="term" value="F:copper ion binding"/>
    <property type="evidence" value="ECO:0007669"/>
    <property type="project" value="InterPro"/>
</dbReference>
<name>A0A0N5AME8_9BILA</name>
<keyword evidence="3 7" id="KW-0862">Zinc</keyword>
<comment type="cofactor">
    <cofactor evidence="7">
        <name>Cu cation</name>
        <dbReference type="ChEBI" id="CHEBI:23378"/>
    </cofactor>
    <text evidence="7">Binds 1 copper ion per subunit.</text>
</comment>
<keyword evidence="2 7" id="KW-0479">Metal-binding</keyword>
<dbReference type="PRINTS" id="PR00068">
    <property type="entry name" value="CUZNDISMTASE"/>
</dbReference>
<dbReference type="Proteomes" id="UP000046393">
    <property type="component" value="Unplaced"/>
</dbReference>
<dbReference type="PANTHER" id="PTHR10003">
    <property type="entry name" value="SUPEROXIDE DISMUTASE CU-ZN -RELATED"/>
    <property type="match status" value="1"/>
</dbReference>
<dbReference type="InterPro" id="IPR036423">
    <property type="entry name" value="SOD-like_Cu/Zn_dom_sf"/>
</dbReference>
<evidence type="ECO:0000256" key="3">
    <source>
        <dbReference type="ARBA" id="ARBA00022833"/>
    </source>
</evidence>
<feature type="domain" description="Superoxide dismutase copper/zinc binding" evidence="8">
    <location>
        <begin position="13"/>
        <end position="150"/>
    </location>
</feature>
<dbReference type="InterPro" id="IPR001424">
    <property type="entry name" value="SOD_Cu_Zn_dom"/>
</dbReference>
<dbReference type="Gene3D" id="2.60.40.200">
    <property type="entry name" value="Superoxide dismutase, copper/zinc binding domain"/>
    <property type="match status" value="1"/>
</dbReference>
<comment type="function">
    <text evidence="7">Destroys radicals which are normally produced within the cells and which are toxic to biological systems.</text>
</comment>
<organism evidence="9 10">
    <name type="scientific">Syphacia muris</name>
    <dbReference type="NCBI Taxonomy" id="451379"/>
    <lineage>
        <taxon>Eukaryota</taxon>
        <taxon>Metazoa</taxon>
        <taxon>Ecdysozoa</taxon>
        <taxon>Nematoda</taxon>
        <taxon>Chromadorea</taxon>
        <taxon>Rhabditida</taxon>
        <taxon>Spirurina</taxon>
        <taxon>Oxyuridomorpha</taxon>
        <taxon>Oxyuroidea</taxon>
        <taxon>Oxyuridae</taxon>
        <taxon>Syphacia</taxon>
    </lineage>
</organism>
<keyword evidence="6 7" id="KW-0186">Copper</keyword>
<evidence type="ECO:0000313" key="10">
    <source>
        <dbReference type="WBParaSite" id="SMUV_0000575401-mRNA-1"/>
    </source>
</evidence>
<evidence type="ECO:0000256" key="7">
    <source>
        <dbReference type="RuleBase" id="RU000393"/>
    </source>
</evidence>
<dbReference type="STRING" id="451379.A0A0N5AME8"/>
<proteinExistence type="inferred from homology"/>
<keyword evidence="5 7" id="KW-0560">Oxidoreductase</keyword>
<dbReference type="AlphaFoldDB" id="A0A0N5AME8"/>
<dbReference type="SUPFAM" id="SSF49329">
    <property type="entry name" value="Cu,Zn superoxide dismutase-like"/>
    <property type="match status" value="1"/>
</dbReference>
<sequence length="156" mass="16322">MVRAVATLRADKVKGNVFFTQKESAPTVIEGEIEGLTPGKHGFHIHQFGDLTDGCTSAGPHFNPFGKTHGDIKDAVRHAGDLGNLEANSNGIAKFKLTSDLIHLSGQHSIIGRSVVVHCGEDDLGRGVGDKREESLKTGNSGGRIACSVIGLASPG</sequence>
<evidence type="ECO:0000256" key="6">
    <source>
        <dbReference type="ARBA" id="ARBA00023008"/>
    </source>
</evidence>
<comment type="catalytic activity">
    <reaction evidence="7">
        <text>2 superoxide + 2 H(+) = H2O2 + O2</text>
        <dbReference type="Rhea" id="RHEA:20696"/>
        <dbReference type="ChEBI" id="CHEBI:15378"/>
        <dbReference type="ChEBI" id="CHEBI:15379"/>
        <dbReference type="ChEBI" id="CHEBI:16240"/>
        <dbReference type="ChEBI" id="CHEBI:18421"/>
        <dbReference type="EC" id="1.15.1.1"/>
    </reaction>
</comment>
<comment type="similarity">
    <text evidence="1 7">Belongs to the Cu-Zn superoxide dismutase family.</text>
</comment>
<evidence type="ECO:0000313" key="9">
    <source>
        <dbReference type="Proteomes" id="UP000046393"/>
    </source>
</evidence>
<evidence type="ECO:0000259" key="8">
    <source>
        <dbReference type="Pfam" id="PF00080"/>
    </source>
</evidence>
<comment type="cofactor">
    <cofactor evidence="7">
        <name>Zn(2+)</name>
        <dbReference type="ChEBI" id="CHEBI:29105"/>
    </cofactor>
    <text evidence="7">Binds 1 zinc ion per subunit.</text>
</comment>
<dbReference type="InterPro" id="IPR018152">
    <property type="entry name" value="SOD_Cu/Zn_BS"/>
</dbReference>
<dbReference type="GO" id="GO:0004784">
    <property type="term" value="F:superoxide dismutase activity"/>
    <property type="evidence" value="ECO:0007669"/>
    <property type="project" value="UniProtKB-EC"/>
</dbReference>
<dbReference type="CDD" id="cd00305">
    <property type="entry name" value="Cu-Zn_Superoxide_Dismutase"/>
    <property type="match status" value="1"/>
</dbReference>
<accession>A0A0N5AME8</accession>
<dbReference type="PROSITE" id="PS00332">
    <property type="entry name" value="SOD_CU_ZN_2"/>
    <property type="match status" value="1"/>
</dbReference>
<keyword evidence="9" id="KW-1185">Reference proteome</keyword>
<dbReference type="InterPro" id="IPR024134">
    <property type="entry name" value="SOD_Cu/Zn_/chaperone"/>
</dbReference>
<evidence type="ECO:0000256" key="1">
    <source>
        <dbReference type="ARBA" id="ARBA00010457"/>
    </source>
</evidence>
<dbReference type="PROSITE" id="PS00087">
    <property type="entry name" value="SOD_CU_ZN_1"/>
    <property type="match status" value="1"/>
</dbReference>
<dbReference type="FunFam" id="2.60.40.200:FF:000001">
    <property type="entry name" value="Superoxide dismutase [Cu-Zn]"/>
    <property type="match status" value="1"/>
</dbReference>
<keyword evidence="4" id="KW-0049">Antioxidant</keyword>
<dbReference type="WBParaSite" id="SMUV_0000575401-mRNA-1">
    <property type="protein sequence ID" value="SMUV_0000575401-mRNA-1"/>
    <property type="gene ID" value="SMUV_0000575401"/>
</dbReference>
<evidence type="ECO:0000256" key="5">
    <source>
        <dbReference type="ARBA" id="ARBA00023002"/>
    </source>
</evidence>
<evidence type="ECO:0000256" key="2">
    <source>
        <dbReference type="ARBA" id="ARBA00022723"/>
    </source>
</evidence>
<dbReference type="Pfam" id="PF00080">
    <property type="entry name" value="Sod_Cu"/>
    <property type="match status" value="1"/>
</dbReference>
<protein>
    <recommendedName>
        <fullName evidence="7">Superoxide dismutase [Cu-Zn]</fullName>
        <ecNumber evidence="7">1.15.1.1</ecNumber>
    </recommendedName>
</protein>
<reference evidence="10" key="1">
    <citation type="submission" date="2017-02" db="UniProtKB">
        <authorList>
            <consortium name="WormBaseParasite"/>
        </authorList>
    </citation>
    <scope>IDENTIFICATION</scope>
</reference>
<dbReference type="EC" id="1.15.1.1" evidence="7"/>